<dbReference type="PROSITE" id="PS00211">
    <property type="entry name" value="ABC_TRANSPORTER_1"/>
    <property type="match status" value="1"/>
</dbReference>
<dbReference type="EMBL" id="CAEZTU010000008">
    <property type="protein sequence ID" value="CAB4572560.1"/>
    <property type="molecule type" value="Genomic_DNA"/>
</dbReference>
<dbReference type="InterPro" id="IPR030679">
    <property type="entry name" value="ABC_ATPase_HisP-typ"/>
</dbReference>
<comment type="similarity">
    <text evidence="2">Belongs to the ABC transporter superfamily.</text>
</comment>
<dbReference type="SUPFAM" id="SSF52540">
    <property type="entry name" value="P-loop containing nucleoside triphosphate hydrolases"/>
    <property type="match status" value="1"/>
</dbReference>
<dbReference type="GO" id="GO:0005524">
    <property type="term" value="F:ATP binding"/>
    <property type="evidence" value="ECO:0007669"/>
    <property type="project" value="UniProtKB-KW"/>
</dbReference>
<keyword evidence="8" id="KW-0472">Membrane</keyword>
<dbReference type="SMART" id="SM00382">
    <property type="entry name" value="AAA"/>
    <property type="match status" value="1"/>
</dbReference>
<keyword evidence="3" id="KW-0813">Transport</keyword>
<evidence type="ECO:0000256" key="3">
    <source>
        <dbReference type="ARBA" id="ARBA00022448"/>
    </source>
</evidence>
<keyword evidence="4" id="KW-1003">Cell membrane</keyword>
<dbReference type="InterPro" id="IPR003593">
    <property type="entry name" value="AAA+_ATPase"/>
</dbReference>
<name>A0A6J6E7J0_9ZZZZ</name>
<evidence type="ECO:0000256" key="4">
    <source>
        <dbReference type="ARBA" id="ARBA00022475"/>
    </source>
</evidence>
<organism evidence="10">
    <name type="scientific">freshwater metagenome</name>
    <dbReference type="NCBI Taxonomy" id="449393"/>
    <lineage>
        <taxon>unclassified sequences</taxon>
        <taxon>metagenomes</taxon>
        <taxon>ecological metagenomes</taxon>
    </lineage>
</organism>
<dbReference type="GO" id="GO:0005886">
    <property type="term" value="C:plasma membrane"/>
    <property type="evidence" value="ECO:0007669"/>
    <property type="project" value="UniProtKB-SubCell"/>
</dbReference>
<proteinExistence type="inferred from homology"/>
<keyword evidence="5" id="KW-0547">Nucleotide-binding</keyword>
<dbReference type="GO" id="GO:0015424">
    <property type="term" value="F:ABC-type amino acid transporter activity"/>
    <property type="evidence" value="ECO:0007669"/>
    <property type="project" value="InterPro"/>
</dbReference>
<evidence type="ECO:0000256" key="5">
    <source>
        <dbReference type="ARBA" id="ARBA00022741"/>
    </source>
</evidence>
<dbReference type="Pfam" id="PF00005">
    <property type="entry name" value="ABC_tran"/>
    <property type="match status" value="1"/>
</dbReference>
<protein>
    <submittedName>
        <fullName evidence="10">Unannotated protein</fullName>
    </submittedName>
</protein>
<dbReference type="InterPro" id="IPR017871">
    <property type="entry name" value="ABC_transporter-like_CS"/>
</dbReference>
<keyword evidence="6" id="KW-0067">ATP-binding</keyword>
<dbReference type="InterPro" id="IPR003439">
    <property type="entry name" value="ABC_transporter-like_ATP-bd"/>
</dbReference>
<dbReference type="PANTHER" id="PTHR43166">
    <property type="entry name" value="AMINO ACID IMPORT ATP-BINDING PROTEIN"/>
    <property type="match status" value="1"/>
</dbReference>
<dbReference type="PANTHER" id="PTHR43166:SF9">
    <property type="entry name" value="GLUTAMATE_ASPARTATE IMPORT ATP-BINDING PROTEIN GLTL"/>
    <property type="match status" value="1"/>
</dbReference>
<evidence type="ECO:0000256" key="2">
    <source>
        <dbReference type="ARBA" id="ARBA00005417"/>
    </source>
</evidence>
<dbReference type="PROSITE" id="PS50893">
    <property type="entry name" value="ABC_TRANSPORTER_2"/>
    <property type="match status" value="1"/>
</dbReference>
<keyword evidence="7" id="KW-0029">Amino-acid transport</keyword>
<dbReference type="InterPro" id="IPR050086">
    <property type="entry name" value="MetN_ABC_transporter-like"/>
</dbReference>
<dbReference type="AlphaFoldDB" id="A0A6J6E7J0"/>
<dbReference type="PIRSF" id="PIRSF039085">
    <property type="entry name" value="ABC_ATPase_HisP"/>
    <property type="match status" value="1"/>
</dbReference>
<dbReference type="GO" id="GO:0016887">
    <property type="term" value="F:ATP hydrolysis activity"/>
    <property type="evidence" value="ECO:0007669"/>
    <property type="project" value="InterPro"/>
</dbReference>
<accession>A0A6J6E7J0</accession>
<feature type="domain" description="ABC transporter" evidence="9">
    <location>
        <begin position="6"/>
        <end position="240"/>
    </location>
</feature>
<dbReference type="Gene3D" id="3.40.50.300">
    <property type="entry name" value="P-loop containing nucleotide triphosphate hydrolases"/>
    <property type="match status" value="1"/>
</dbReference>
<evidence type="ECO:0000313" key="10">
    <source>
        <dbReference type="EMBL" id="CAB4572560.1"/>
    </source>
</evidence>
<dbReference type="InterPro" id="IPR027417">
    <property type="entry name" value="P-loop_NTPase"/>
</dbReference>
<comment type="subcellular location">
    <subcellularLocation>
        <location evidence="1">Cell membrane</location>
        <topology evidence="1">Peripheral membrane protein</topology>
    </subcellularLocation>
</comment>
<evidence type="ECO:0000256" key="7">
    <source>
        <dbReference type="ARBA" id="ARBA00022970"/>
    </source>
</evidence>
<evidence type="ECO:0000256" key="6">
    <source>
        <dbReference type="ARBA" id="ARBA00022840"/>
    </source>
</evidence>
<sequence>MSKTVLSVKNIRKSYEKEIVLQDVSLEVKEHRATVLIGASGSGKSTILRCINLLTGIDDGAIYLDGEEISSPLINVDEARRKMGMVFQSFNLFPHMSVLDNITLAPIKAHRVSKEEARSNALQLLDDFDLKDKANEFPDKLSGGQQQRVAIIRSIATSPRVLLLDEVTSALDPVLVGEVLSVVKKLKSEGMTMVLATHEMNFATQVADEVCFLEKGFIVERGPASKVIEDPSDVRTKEFLHRVRHKNSSN</sequence>
<evidence type="ECO:0000256" key="1">
    <source>
        <dbReference type="ARBA" id="ARBA00004202"/>
    </source>
</evidence>
<evidence type="ECO:0000256" key="8">
    <source>
        <dbReference type="ARBA" id="ARBA00023136"/>
    </source>
</evidence>
<reference evidence="10" key="1">
    <citation type="submission" date="2020-05" db="EMBL/GenBank/DDBJ databases">
        <authorList>
            <person name="Chiriac C."/>
            <person name="Salcher M."/>
            <person name="Ghai R."/>
            <person name="Kavagutti S V."/>
        </authorList>
    </citation>
    <scope>NUCLEOTIDE SEQUENCE</scope>
</reference>
<evidence type="ECO:0000259" key="9">
    <source>
        <dbReference type="PROSITE" id="PS50893"/>
    </source>
</evidence>
<gene>
    <name evidence="10" type="ORF">UFOPK1740_00344</name>
</gene>